<accession>A0A1A9WCH6</accession>
<evidence type="ECO:0000313" key="3">
    <source>
        <dbReference type="Proteomes" id="UP000091820"/>
    </source>
</evidence>
<keyword evidence="1" id="KW-1133">Transmembrane helix</keyword>
<reference evidence="3" key="1">
    <citation type="submission" date="2014-03" db="EMBL/GenBank/DDBJ databases">
        <authorList>
            <person name="Aksoy S."/>
            <person name="Warren W."/>
            <person name="Wilson R.K."/>
        </authorList>
    </citation>
    <scope>NUCLEOTIDE SEQUENCE [LARGE SCALE GENOMIC DNA]</scope>
    <source>
        <strain evidence="3">IAEA</strain>
    </source>
</reference>
<reference evidence="2" key="2">
    <citation type="submission" date="2020-05" db="UniProtKB">
        <authorList>
            <consortium name="EnsemblMetazoa"/>
        </authorList>
    </citation>
    <scope>IDENTIFICATION</scope>
    <source>
        <strain evidence="2">IAEA</strain>
    </source>
</reference>
<keyword evidence="1" id="KW-0472">Membrane</keyword>
<dbReference type="EnsemblMetazoa" id="GBRI014488-RA">
    <property type="protein sequence ID" value="GBRI014488-PA"/>
    <property type="gene ID" value="GBRI014488"/>
</dbReference>
<keyword evidence="3" id="KW-1185">Reference proteome</keyword>
<dbReference type="AlphaFoldDB" id="A0A1A9WCH6"/>
<dbReference type="VEuPathDB" id="VectorBase:GBRI014488"/>
<protein>
    <submittedName>
        <fullName evidence="2">Uncharacterized protein</fullName>
    </submittedName>
</protein>
<keyword evidence="1" id="KW-0812">Transmembrane</keyword>
<dbReference type="Proteomes" id="UP000091820">
    <property type="component" value="Unassembled WGS sequence"/>
</dbReference>
<evidence type="ECO:0000313" key="2">
    <source>
        <dbReference type="EnsemblMetazoa" id="GBRI014488-PA"/>
    </source>
</evidence>
<evidence type="ECO:0000256" key="1">
    <source>
        <dbReference type="SAM" id="Phobius"/>
    </source>
</evidence>
<proteinExistence type="predicted"/>
<feature type="transmembrane region" description="Helical" evidence="1">
    <location>
        <begin position="50"/>
        <end position="74"/>
    </location>
</feature>
<organism evidence="2 3">
    <name type="scientific">Glossina brevipalpis</name>
    <dbReference type="NCBI Taxonomy" id="37001"/>
    <lineage>
        <taxon>Eukaryota</taxon>
        <taxon>Metazoa</taxon>
        <taxon>Ecdysozoa</taxon>
        <taxon>Arthropoda</taxon>
        <taxon>Hexapoda</taxon>
        <taxon>Insecta</taxon>
        <taxon>Pterygota</taxon>
        <taxon>Neoptera</taxon>
        <taxon>Endopterygota</taxon>
        <taxon>Diptera</taxon>
        <taxon>Brachycera</taxon>
        <taxon>Muscomorpha</taxon>
        <taxon>Hippoboscoidea</taxon>
        <taxon>Glossinidae</taxon>
        <taxon>Glossina</taxon>
    </lineage>
</organism>
<name>A0A1A9WCH6_9MUSC</name>
<sequence>MPNLTIKIFHRNGAYEATLLLLLLLLPLLLLLLLFGKVVIQVTCFLFYVFNISAVEFFFSFAVTMLAATLLPLLCQYCCLKLLYEFCVLIENTLNFFFNLKYFVNLILGVPENESKTSSSIIVIILLDSNTVQGCNWKLLTDADFLPINENIHLVKSMNNNSNGHIYRDCDIFYYITNQVIELLAMHK</sequence>